<gene>
    <name evidence="10" type="ORF">KALB_5978</name>
</gene>
<dbReference type="SUPFAM" id="SSF53474">
    <property type="entry name" value="alpha/beta-Hydrolases"/>
    <property type="match status" value="1"/>
</dbReference>
<dbReference type="KEGG" id="kal:KALB_5978"/>
<evidence type="ECO:0000256" key="4">
    <source>
        <dbReference type="ARBA" id="ARBA00022729"/>
    </source>
</evidence>
<dbReference type="AlphaFoldDB" id="W5WDS8"/>
<accession>W5WDS8</accession>
<comment type="subcellular location">
    <subcellularLocation>
        <location evidence="1">Secreted</location>
    </subcellularLocation>
</comment>
<dbReference type="OrthoDB" id="9767239at2"/>
<evidence type="ECO:0000256" key="1">
    <source>
        <dbReference type="ARBA" id="ARBA00004613"/>
    </source>
</evidence>
<proteinExistence type="predicted"/>
<evidence type="ECO:0000313" key="11">
    <source>
        <dbReference type="Proteomes" id="UP000019225"/>
    </source>
</evidence>
<dbReference type="STRING" id="1449976.KALB_5978"/>
<dbReference type="RefSeq" id="WP_025359258.1">
    <property type="nucleotide sequence ID" value="NZ_CP007155.1"/>
</dbReference>
<dbReference type="GO" id="GO:0005576">
    <property type="term" value="C:extracellular region"/>
    <property type="evidence" value="ECO:0007669"/>
    <property type="project" value="UniProtKB-SubCell"/>
</dbReference>
<dbReference type="eggNOG" id="COG3509">
    <property type="taxonomic scope" value="Bacteria"/>
</dbReference>
<dbReference type="Gene3D" id="3.40.50.1820">
    <property type="entry name" value="alpha/beta hydrolase"/>
    <property type="match status" value="1"/>
</dbReference>
<keyword evidence="4 9" id="KW-0732">Signal</keyword>
<name>W5WDS8_9PSEU</name>
<feature type="region of interest" description="Disordered" evidence="8">
    <location>
        <begin position="23"/>
        <end position="45"/>
    </location>
</feature>
<dbReference type="PROSITE" id="PS51257">
    <property type="entry name" value="PROKAR_LIPOPROTEIN"/>
    <property type="match status" value="1"/>
</dbReference>
<keyword evidence="2" id="KW-0964">Secreted</keyword>
<dbReference type="PATRIC" id="fig|1449976.3.peg.6001"/>
<protein>
    <recommendedName>
        <fullName evidence="12">Polyhydroxybutyrate depolymerase</fullName>
    </recommendedName>
</protein>
<dbReference type="EMBL" id="CP007155">
    <property type="protein sequence ID" value="AHH99338.1"/>
    <property type="molecule type" value="Genomic_DNA"/>
</dbReference>
<evidence type="ECO:0000256" key="7">
    <source>
        <dbReference type="ARBA" id="ARBA00023326"/>
    </source>
</evidence>
<evidence type="ECO:0000256" key="8">
    <source>
        <dbReference type="SAM" id="MobiDB-lite"/>
    </source>
</evidence>
<dbReference type="GO" id="GO:0030600">
    <property type="term" value="F:feruloyl esterase activity"/>
    <property type="evidence" value="ECO:0007669"/>
    <property type="project" value="InterPro"/>
</dbReference>
<dbReference type="PANTHER" id="PTHR38050">
    <property type="match status" value="1"/>
</dbReference>
<evidence type="ECO:0000313" key="10">
    <source>
        <dbReference type="EMBL" id="AHH99338.1"/>
    </source>
</evidence>
<evidence type="ECO:0000256" key="2">
    <source>
        <dbReference type="ARBA" id="ARBA00022525"/>
    </source>
</evidence>
<evidence type="ECO:0000256" key="5">
    <source>
        <dbReference type="ARBA" id="ARBA00022801"/>
    </source>
</evidence>
<keyword evidence="3" id="KW-0858">Xylan degradation</keyword>
<evidence type="ECO:0000256" key="3">
    <source>
        <dbReference type="ARBA" id="ARBA00022651"/>
    </source>
</evidence>
<sequence>MRTALLSVLAVVASIACTPTHATPTADTGCSVAPPTAPGSTASGSITSGGLHRDYLVHVPANYEQGKAVPMVLAFHGRGQSDQLIETYSGLDALPAITVYPQGTATSNGQAGWQGAPYSSGADDVRFTEDLISSLRQQVCVDSHRVYATGKSNGGGFVGVLGCRLSTRIAAIAPVAAAFYDTGQQCAPQRPMPVLDFHGTADSVIPYQGAPDRKLPSIPDWLTGWAGRDGCTSGPATFFTKEDVTGERWSGCRGGSEVQHYKVTGGDHTWPGAASKSGPGHTTQTIKATDLMWQFFGNHVLP</sequence>
<dbReference type="PANTHER" id="PTHR38050:SF2">
    <property type="entry name" value="FERULOYL ESTERASE C-RELATED"/>
    <property type="match status" value="1"/>
</dbReference>
<keyword evidence="6" id="KW-0119">Carbohydrate metabolism</keyword>
<keyword evidence="7" id="KW-0624">Polysaccharide degradation</keyword>
<keyword evidence="5" id="KW-0378">Hydrolase</keyword>
<evidence type="ECO:0000256" key="9">
    <source>
        <dbReference type="SAM" id="SignalP"/>
    </source>
</evidence>
<dbReference type="GO" id="GO:0045493">
    <property type="term" value="P:xylan catabolic process"/>
    <property type="evidence" value="ECO:0007669"/>
    <property type="project" value="UniProtKB-KW"/>
</dbReference>
<evidence type="ECO:0000256" key="6">
    <source>
        <dbReference type="ARBA" id="ARBA00023277"/>
    </source>
</evidence>
<dbReference type="InterPro" id="IPR043595">
    <property type="entry name" value="FaeB/C/D"/>
</dbReference>
<reference evidence="10 11" key="1">
    <citation type="journal article" date="2014" name="BMC Genomics">
        <title>Complete genome sequence of producer of the glycopeptide antibiotic Aculeximycin Kutzneria albida DSM 43870T, a representative of minor genus of Pseudonocardiaceae.</title>
        <authorList>
            <person name="Rebets Y."/>
            <person name="Tokovenko B."/>
            <person name="Lushchyk I."/>
            <person name="Ruckert C."/>
            <person name="Zaburannyi N."/>
            <person name="Bechthold A."/>
            <person name="Kalinowski J."/>
            <person name="Luzhetskyy A."/>
        </authorList>
    </citation>
    <scope>NUCLEOTIDE SEQUENCE [LARGE SCALE GENOMIC DNA]</scope>
    <source>
        <strain evidence="10">DSM 43870</strain>
    </source>
</reference>
<dbReference type="HOGENOM" id="CLU_027551_4_1_11"/>
<evidence type="ECO:0008006" key="12">
    <source>
        <dbReference type="Google" id="ProtNLM"/>
    </source>
</evidence>
<feature type="chain" id="PRO_5004873070" description="Polyhydroxybutyrate depolymerase" evidence="9">
    <location>
        <begin position="23"/>
        <end position="302"/>
    </location>
</feature>
<feature type="signal peptide" evidence="9">
    <location>
        <begin position="1"/>
        <end position="22"/>
    </location>
</feature>
<organism evidence="10 11">
    <name type="scientific">Kutzneria albida DSM 43870</name>
    <dbReference type="NCBI Taxonomy" id="1449976"/>
    <lineage>
        <taxon>Bacteria</taxon>
        <taxon>Bacillati</taxon>
        <taxon>Actinomycetota</taxon>
        <taxon>Actinomycetes</taxon>
        <taxon>Pseudonocardiales</taxon>
        <taxon>Pseudonocardiaceae</taxon>
        <taxon>Kutzneria</taxon>
    </lineage>
</organism>
<dbReference type="Proteomes" id="UP000019225">
    <property type="component" value="Chromosome"/>
</dbReference>
<keyword evidence="11" id="KW-1185">Reference proteome</keyword>
<dbReference type="InterPro" id="IPR029058">
    <property type="entry name" value="AB_hydrolase_fold"/>
</dbReference>